<dbReference type="FunCoup" id="A0A1S3I631">
    <property type="interactions" value="1624"/>
</dbReference>
<evidence type="ECO:0000256" key="5">
    <source>
        <dbReference type="ARBA" id="ARBA00022989"/>
    </source>
</evidence>
<keyword evidence="4" id="KW-0479">Metal-binding</keyword>
<dbReference type="Gene3D" id="3.40.5.90">
    <property type="entry name" value="CDGSH iron-sulfur domain, mitoNEET-type"/>
    <property type="match status" value="1"/>
</dbReference>
<comment type="cofactor">
    <cofactor evidence="9">
        <name>[2Fe-2S] cluster</name>
        <dbReference type="ChEBI" id="CHEBI:190135"/>
    </cofactor>
</comment>
<evidence type="ECO:0000259" key="11">
    <source>
        <dbReference type="SMART" id="SM00704"/>
    </source>
</evidence>
<keyword evidence="3" id="KW-0001">2Fe-2S</keyword>
<comment type="subcellular location">
    <subcellularLocation>
        <location evidence="1">Membrane</location>
        <topology evidence="1">Single-pass membrane protein</topology>
    </subcellularLocation>
</comment>
<dbReference type="InParanoid" id="A0A1S3I631"/>
<dbReference type="FunFam" id="3.40.5.90:FF:000001">
    <property type="entry name" value="CDGSH iron-sulfur domain-containing protein 1"/>
    <property type="match status" value="1"/>
</dbReference>
<dbReference type="Pfam" id="PF10660">
    <property type="entry name" value="MitoNEET_N"/>
    <property type="match status" value="1"/>
</dbReference>
<accession>A0A1S3I631</accession>
<evidence type="ECO:0000256" key="1">
    <source>
        <dbReference type="ARBA" id="ARBA00004167"/>
    </source>
</evidence>
<dbReference type="Proteomes" id="UP000085678">
    <property type="component" value="Unplaced"/>
</dbReference>
<dbReference type="GO" id="GO:0051537">
    <property type="term" value="F:2 iron, 2 sulfur cluster binding"/>
    <property type="evidence" value="ECO:0007669"/>
    <property type="project" value="UniProtKB-KW"/>
</dbReference>
<dbReference type="PANTHER" id="PTHR13680:SF5">
    <property type="entry name" value="CDGSH IRON-SULFUR DOMAIN-CONTAINING PROTEIN 1"/>
    <property type="match status" value="1"/>
</dbReference>
<feature type="domain" description="Iron-binding zinc finger CDGSH type" evidence="11">
    <location>
        <begin position="76"/>
        <end position="114"/>
    </location>
</feature>
<organism evidence="12 13">
    <name type="scientific">Lingula anatina</name>
    <name type="common">Brachiopod</name>
    <name type="synonym">Lingula unguis</name>
    <dbReference type="NCBI Taxonomy" id="7574"/>
    <lineage>
        <taxon>Eukaryota</taxon>
        <taxon>Metazoa</taxon>
        <taxon>Spiralia</taxon>
        <taxon>Lophotrochozoa</taxon>
        <taxon>Brachiopoda</taxon>
        <taxon>Linguliformea</taxon>
        <taxon>Lingulata</taxon>
        <taxon>Lingulida</taxon>
        <taxon>Linguloidea</taxon>
        <taxon>Lingulidae</taxon>
        <taxon>Lingula</taxon>
    </lineage>
</organism>
<evidence type="ECO:0000256" key="7">
    <source>
        <dbReference type="ARBA" id="ARBA00023014"/>
    </source>
</evidence>
<gene>
    <name evidence="13" type="primary">LOC106161326</name>
</gene>
<protein>
    <submittedName>
        <fullName evidence="13">CDGSH iron-sulfur domain-containing protein 2 homolog A-like</fullName>
    </submittedName>
</protein>
<evidence type="ECO:0000256" key="3">
    <source>
        <dbReference type="ARBA" id="ARBA00022714"/>
    </source>
</evidence>
<keyword evidence="8 10" id="KW-0472">Membrane</keyword>
<dbReference type="InterPro" id="IPR042216">
    <property type="entry name" value="MitoNEET_CISD"/>
</dbReference>
<sequence length="128" mass="14306">MEAVSGLVRVSLPNYLKNLPFPDSFEGLADMSGGDWLRLLPFVGTVSLMVYFTVQAFLPSKKKIPINPDIQKECEKVATAVDIEDLAEKSVFCRCWRSKKFPYCDGTHNAHNKETGDNVGPLVIKRKS</sequence>
<keyword evidence="5 10" id="KW-1133">Transmembrane helix</keyword>
<keyword evidence="6" id="KW-0408">Iron</keyword>
<dbReference type="Pfam" id="PF09360">
    <property type="entry name" value="zf-CDGSH"/>
    <property type="match status" value="1"/>
</dbReference>
<keyword evidence="7" id="KW-0411">Iron-sulfur</keyword>
<evidence type="ECO:0000256" key="2">
    <source>
        <dbReference type="ARBA" id="ARBA00022692"/>
    </source>
</evidence>
<evidence type="ECO:0000256" key="10">
    <source>
        <dbReference type="SAM" id="Phobius"/>
    </source>
</evidence>
<evidence type="ECO:0000256" key="9">
    <source>
        <dbReference type="ARBA" id="ARBA00034078"/>
    </source>
</evidence>
<evidence type="ECO:0000256" key="6">
    <source>
        <dbReference type="ARBA" id="ARBA00023004"/>
    </source>
</evidence>
<dbReference type="InterPro" id="IPR018967">
    <property type="entry name" value="FeS-contain_CDGSH-typ"/>
</dbReference>
<dbReference type="OrthoDB" id="449252at2759"/>
<feature type="transmembrane region" description="Helical" evidence="10">
    <location>
        <begin position="39"/>
        <end position="58"/>
    </location>
</feature>
<dbReference type="RefSeq" id="XP_013393712.1">
    <property type="nucleotide sequence ID" value="XM_013538258.1"/>
</dbReference>
<proteinExistence type="predicted"/>
<keyword evidence="2 10" id="KW-0812">Transmembrane</keyword>
<dbReference type="GeneID" id="106161326"/>
<dbReference type="AlphaFoldDB" id="A0A1S3I631"/>
<dbReference type="STRING" id="7574.A0A1S3I631"/>
<keyword evidence="12" id="KW-1185">Reference proteome</keyword>
<dbReference type="SMART" id="SM00704">
    <property type="entry name" value="ZnF_CDGSH"/>
    <property type="match status" value="1"/>
</dbReference>
<evidence type="ECO:0000256" key="8">
    <source>
        <dbReference type="ARBA" id="ARBA00023136"/>
    </source>
</evidence>
<dbReference type="GO" id="GO:0010506">
    <property type="term" value="P:regulation of autophagy"/>
    <property type="evidence" value="ECO:0007669"/>
    <property type="project" value="InterPro"/>
</dbReference>
<dbReference type="GO" id="GO:0046872">
    <property type="term" value="F:metal ion binding"/>
    <property type="evidence" value="ECO:0007669"/>
    <property type="project" value="UniProtKB-KW"/>
</dbReference>
<dbReference type="InterPro" id="IPR045131">
    <property type="entry name" value="CISD1/2"/>
</dbReference>
<dbReference type="GO" id="GO:0005741">
    <property type="term" value="C:mitochondrial outer membrane"/>
    <property type="evidence" value="ECO:0007669"/>
    <property type="project" value="TreeGrafter"/>
</dbReference>
<reference evidence="13" key="1">
    <citation type="submission" date="2025-08" db="UniProtKB">
        <authorList>
            <consortium name="RefSeq"/>
        </authorList>
    </citation>
    <scope>IDENTIFICATION</scope>
    <source>
        <tissue evidence="13">Gonads</tissue>
    </source>
</reference>
<dbReference type="KEGG" id="lak:106161326"/>
<evidence type="ECO:0000313" key="13">
    <source>
        <dbReference type="RefSeq" id="XP_013393712.1"/>
    </source>
</evidence>
<evidence type="ECO:0000256" key="4">
    <source>
        <dbReference type="ARBA" id="ARBA00022723"/>
    </source>
</evidence>
<name>A0A1S3I631_LINAN</name>
<dbReference type="PANTHER" id="PTHR13680">
    <property type="entry name" value="CDGSH IRON-SULFUR DOMAIN-CONTAINING PROTEIN 1"/>
    <property type="match status" value="1"/>
</dbReference>
<dbReference type="InterPro" id="IPR019610">
    <property type="entry name" value="FeS-contain_mitoNEET_N"/>
</dbReference>
<evidence type="ECO:0000313" key="12">
    <source>
        <dbReference type="Proteomes" id="UP000085678"/>
    </source>
</evidence>